<evidence type="ECO:0000259" key="1">
    <source>
        <dbReference type="PROSITE" id="PS51736"/>
    </source>
</evidence>
<evidence type="ECO:0000313" key="2">
    <source>
        <dbReference type="EMBL" id="SHI05996.1"/>
    </source>
</evidence>
<dbReference type="GO" id="GO:0000150">
    <property type="term" value="F:DNA strand exchange activity"/>
    <property type="evidence" value="ECO:0007669"/>
    <property type="project" value="InterPro"/>
</dbReference>
<dbReference type="PROSITE" id="PS51736">
    <property type="entry name" value="RECOMBINASES_3"/>
    <property type="match status" value="1"/>
</dbReference>
<feature type="domain" description="Resolvase/invertase-type recombinase catalytic" evidence="1">
    <location>
        <begin position="1"/>
        <end position="39"/>
    </location>
</feature>
<organism evidence="2 3">
    <name type="scientific">Bradyrhizobium erythrophlei</name>
    <dbReference type="NCBI Taxonomy" id="1437360"/>
    <lineage>
        <taxon>Bacteria</taxon>
        <taxon>Pseudomonadati</taxon>
        <taxon>Pseudomonadota</taxon>
        <taxon>Alphaproteobacteria</taxon>
        <taxon>Hyphomicrobiales</taxon>
        <taxon>Nitrobacteraceae</taxon>
        <taxon>Bradyrhizobium</taxon>
    </lineage>
</organism>
<dbReference type="AlphaFoldDB" id="A0A1M5Y201"/>
<dbReference type="InterPro" id="IPR006119">
    <property type="entry name" value="Resolv_N"/>
</dbReference>
<name>A0A1M5Y201_9BRAD</name>
<protein>
    <recommendedName>
        <fullName evidence="1">Resolvase/invertase-type recombinase catalytic domain-containing protein</fullName>
    </recommendedName>
</protein>
<gene>
    <name evidence="2" type="ORF">SAMN05443248_7842</name>
</gene>
<dbReference type="GO" id="GO:0003677">
    <property type="term" value="F:DNA binding"/>
    <property type="evidence" value="ECO:0007669"/>
    <property type="project" value="InterPro"/>
</dbReference>
<reference evidence="2 3" key="1">
    <citation type="submission" date="2016-11" db="EMBL/GenBank/DDBJ databases">
        <authorList>
            <person name="Jaros S."/>
            <person name="Januszkiewicz K."/>
            <person name="Wedrychowicz H."/>
        </authorList>
    </citation>
    <scope>NUCLEOTIDE SEQUENCE [LARGE SCALE GENOMIC DNA]</scope>
    <source>
        <strain evidence="2 3">GAS138</strain>
    </source>
</reference>
<accession>A0A1M5Y201</accession>
<dbReference type="EMBL" id="LT670817">
    <property type="protein sequence ID" value="SHI05996.1"/>
    <property type="molecule type" value="Genomic_DNA"/>
</dbReference>
<dbReference type="Proteomes" id="UP000189796">
    <property type="component" value="Chromosome I"/>
</dbReference>
<sequence>MPNANRLTVGIMAMAAEEEEGRMISARTKAALAAARKRGTVLGGEAAALLRPREHIVRALTAELIVRRTMNGDQVDTIIKQADAAKALADEHAHRAAWRRVEESAASFVAVQAPSGPTKRASQQSAKAVMLSHI</sequence>
<proteinExistence type="predicted"/>
<evidence type="ECO:0000313" key="3">
    <source>
        <dbReference type="Proteomes" id="UP000189796"/>
    </source>
</evidence>